<dbReference type="Proteomes" id="UP001575105">
    <property type="component" value="Unassembled WGS sequence"/>
</dbReference>
<protein>
    <submittedName>
        <fullName evidence="2">Uncharacterized protein</fullName>
    </submittedName>
</protein>
<accession>A0ABV4U0D5</accession>
<dbReference type="RefSeq" id="WP_425343987.1">
    <property type="nucleotide sequence ID" value="NZ_JBGUBD010000001.1"/>
</dbReference>
<comment type="caution">
    <text evidence="2">The sequence shown here is derived from an EMBL/GenBank/DDBJ whole genome shotgun (WGS) entry which is preliminary data.</text>
</comment>
<evidence type="ECO:0000313" key="3">
    <source>
        <dbReference type="Proteomes" id="UP001575105"/>
    </source>
</evidence>
<proteinExistence type="predicted"/>
<sequence>MTRPTLALTHDDLPTPRTLTPRQQLEAVRRAQSRVEQRVKLGVQLFRSAEAHLTEQHDLLAQAKQEQANLREQLEIDVARSLRAYGQRTQHMDDRLTDAIDKLEERLDVLQNRWQETEQRLEQMVRRSETLLHQSRSMLETGQARRPSVRT</sequence>
<evidence type="ECO:0000313" key="2">
    <source>
        <dbReference type="EMBL" id="MFA9477065.1"/>
    </source>
</evidence>
<dbReference type="EMBL" id="JBGUBD010000001">
    <property type="protein sequence ID" value="MFA9477065.1"/>
    <property type="molecule type" value="Genomic_DNA"/>
</dbReference>
<keyword evidence="3" id="KW-1185">Reference proteome</keyword>
<keyword evidence="1" id="KW-0175">Coiled coil</keyword>
<reference evidence="2 3" key="1">
    <citation type="submission" date="2024-08" db="EMBL/GenBank/DDBJ databases">
        <title>Whole-genome sequencing of halo(alkali)philic microorganisms from hypersaline lakes.</title>
        <authorList>
            <person name="Sorokin D.Y."/>
            <person name="Merkel A.Y."/>
            <person name="Messina E."/>
            <person name="Yakimov M."/>
        </authorList>
    </citation>
    <scope>NUCLEOTIDE SEQUENCE [LARGE SCALE GENOMIC DNA]</scope>
    <source>
        <strain evidence="2 3">AB-hyl4</strain>
    </source>
</reference>
<organism evidence="2 3">
    <name type="scientific">Natronomicrosphaera hydrolytica</name>
    <dbReference type="NCBI Taxonomy" id="3242702"/>
    <lineage>
        <taxon>Bacteria</taxon>
        <taxon>Pseudomonadati</taxon>
        <taxon>Planctomycetota</taxon>
        <taxon>Phycisphaerae</taxon>
        <taxon>Phycisphaerales</taxon>
        <taxon>Phycisphaeraceae</taxon>
        <taxon>Natronomicrosphaera</taxon>
    </lineage>
</organism>
<name>A0ABV4U0D5_9BACT</name>
<gene>
    <name evidence="2" type="ORF">ACERK3_02035</name>
</gene>
<feature type="coiled-coil region" evidence="1">
    <location>
        <begin position="53"/>
        <end position="127"/>
    </location>
</feature>
<evidence type="ECO:0000256" key="1">
    <source>
        <dbReference type="SAM" id="Coils"/>
    </source>
</evidence>